<dbReference type="EMBL" id="UZAF01020607">
    <property type="protein sequence ID" value="VDO71362.1"/>
    <property type="molecule type" value="Genomic_DNA"/>
</dbReference>
<dbReference type="STRING" id="6290.A0A0N4X2A8"/>
<gene>
    <name evidence="1" type="ORF">HPLM_LOCUS18483</name>
</gene>
<evidence type="ECO:0000313" key="3">
    <source>
        <dbReference type="WBParaSite" id="HPLM_0001849101-mRNA-1"/>
    </source>
</evidence>
<evidence type="ECO:0000313" key="1">
    <source>
        <dbReference type="EMBL" id="VDO71362.1"/>
    </source>
</evidence>
<sequence>MGEKYFQLLFERQAQLAQRKYAVMLLTCALRNITEKEPFPHWQLCDFLHVEPAVLKRLNDELIEYKGWNRKENDLYSLFQTPDLKTIDGVEYPTIRAFQ</sequence>
<dbReference type="Proteomes" id="UP000268014">
    <property type="component" value="Unassembled WGS sequence"/>
</dbReference>
<accession>A0A0N4X2A8</accession>
<dbReference type="Gene3D" id="2.60.120.620">
    <property type="entry name" value="q2cbj1_9rhob like domain"/>
    <property type="match status" value="1"/>
</dbReference>
<keyword evidence="2" id="KW-1185">Reference proteome</keyword>
<reference evidence="3" key="1">
    <citation type="submission" date="2017-02" db="UniProtKB">
        <authorList>
            <consortium name="WormBaseParasite"/>
        </authorList>
    </citation>
    <scope>IDENTIFICATION</scope>
</reference>
<protein>
    <submittedName>
        <fullName evidence="3">CSN8_PSD8_EIF3K domain-containing protein</fullName>
    </submittedName>
</protein>
<name>A0A0N4X2A8_HAEPC</name>
<dbReference type="WBParaSite" id="HPLM_0001849101-mRNA-1">
    <property type="protein sequence ID" value="HPLM_0001849101-mRNA-1"/>
    <property type="gene ID" value="HPLM_0001849101"/>
</dbReference>
<reference evidence="1 2" key="2">
    <citation type="submission" date="2018-11" db="EMBL/GenBank/DDBJ databases">
        <authorList>
            <consortium name="Pathogen Informatics"/>
        </authorList>
    </citation>
    <scope>NUCLEOTIDE SEQUENCE [LARGE SCALE GENOMIC DNA]</scope>
    <source>
        <strain evidence="1 2">MHpl1</strain>
    </source>
</reference>
<organism evidence="3">
    <name type="scientific">Haemonchus placei</name>
    <name type="common">Barber's pole worm</name>
    <dbReference type="NCBI Taxonomy" id="6290"/>
    <lineage>
        <taxon>Eukaryota</taxon>
        <taxon>Metazoa</taxon>
        <taxon>Ecdysozoa</taxon>
        <taxon>Nematoda</taxon>
        <taxon>Chromadorea</taxon>
        <taxon>Rhabditida</taxon>
        <taxon>Rhabditina</taxon>
        <taxon>Rhabditomorpha</taxon>
        <taxon>Strongyloidea</taxon>
        <taxon>Trichostrongylidae</taxon>
        <taxon>Haemonchus</taxon>
    </lineage>
</organism>
<dbReference type="OrthoDB" id="430522at2759"/>
<dbReference type="AlphaFoldDB" id="A0A0N4X2A8"/>
<evidence type="ECO:0000313" key="2">
    <source>
        <dbReference type="Proteomes" id="UP000268014"/>
    </source>
</evidence>
<proteinExistence type="predicted"/>